<protein>
    <submittedName>
        <fullName evidence="2">Uncharacterized protein</fullName>
    </submittedName>
</protein>
<name>A0A8H2X6Z2_9AGAM</name>
<accession>A0A8H2X6Z2</accession>
<evidence type="ECO:0000256" key="1">
    <source>
        <dbReference type="SAM" id="MobiDB-lite"/>
    </source>
</evidence>
<dbReference type="AlphaFoldDB" id="A0A8H2X6Z2"/>
<dbReference type="EMBL" id="CAJMXA010000155">
    <property type="protein sequence ID" value="CAE6418974.1"/>
    <property type="molecule type" value="Genomic_DNA"/>
</dbReference>
<sequence>MLKCLQSSSACPPCAGVTYYPSFPSTRMARHHPDRRGSHPTPARLPATERREENTI</sequence>
<feature type="region of interest" description="Disordered" evidence="1">
    <location>
        <begin position="26"/>
        <end position="56"/>
    </location>
</feature>
<organism evidence="2 3">
    <name type="scientific">Rhizoctonia solani</name>
    <dbReference type="NCBI Taxonomy" id="456999"/>
    <lineage>
        <taxon>Eukaryota</taxon>
        <taxon>Fungi</taxon>
        <taxon>Dikarya</taxon>
        <taxon>Basidiomycota</taxon>
        <taxon>Agaricomycotina</taxon>
        <taxon>Agaricomycetes</taxon>
        <taxon>Cantharellales</taxon>
        <taxon>Ceratobasidiaceae</taxon>
        <taxon>Rhizoctonia</taxon>
    </lineage>
</organism>
<proteinExistence type="predicted"/>
<reference evidence="2" key="1">
    <citation type="submission" date="2021-01" db="EMBL/GenBank/DDBJ databases">
        <authorList>
            <person name="Kaushik A."/>
        </authorList>
    </citation>
    <scope>NUCLEOTIDE SEQUENCE</scope>
    <source>
        <strain evidence="2">AG6-10EEA</strain>
    </source>
</reference>
<comment type="caution">
    <text evidence="2">The sequence shown here is derived from an EMBL/GenBank/DDBJ whole genome shotgun (WGS) entry which is preliminary data.</text>
</comment>
<evidence type="ECO:0000313" key="2">
    <source>
        <dbReference type="EMBL" id="CAE6418974.1"/>
    </source>
</evidence>
<feature type="compositionally biased region" description="Basic and acidic residues" evidence="1">
    <location>
        <begin position="47"/>
        <end position="56"/>
    </location>
</feature>
<gene>
    <name evidence="2" type="ORF">RDB_LOCUS9883</name>
</gene>
<dbReference type="Proteomes" id="UP000663853">
    <property type="component" value="Unassembled WGS sequence"/>
</dbReference>
<evidence type="ECO:0000313" key="3">
    <source>
        <dbReference type="Proteomes" id="UP000663853"/>
    </source>
</evidence>